<proteinExistence type="predicted"/>
<sequence length="87" mass="9885">MADMLIYKVATLILLGALSKGDLPEDDFRIINRQDLLATDSDMFEDKEARAFTQLLFDVARDQVIVGARLVTKIIFTVIIVYYCNLL</sequence>
<name>A0A194PZG9_PAPXU</name>
<organism evidence="2 3">
    <name type="scientific">Papilio xuthus</name>
    <name type="common">Asian swallowtail butterfly</name>
    <dbReference type="NCBI Taxonomy" id="66420"/>
    <lineage>
        <taxon>Eukaryota</taxon>
        <taxon>Metazoa</taxon>
        <taxon>Ecdysozoa</taxon>
        <taxon>Arthropoda</taxon>
        <taxon>Hexapoda</taxon>
        <taxon>Insecta</taxon>
        <taxon>Pterygota</taxon>
        <taxon>Neoptera</taxon>
        <taxon>Endopterygota</taxon>
        <taxon>Lepidoptera</taxon>
        <taxon>Glossata</taxon>
        <taxon>Ditrysia</taxon>
        <taxon>Papilionoidea</taxon>
        <taxon>Papilionidae</taxon>
        <taxon>Papilioninae</taxon>
        <taxon>Papilio</taxon>
    </lineage>
</organism>
<reference evidence="2 3" key="1">
    <citation type="journal article" date="2015" name="Nat. Commun.">
        <title>Outbred genome sequencing and CRISPR/Cas9 gene editing in butterflies.</title>
        <authorList>
            <person name="Li X."/>
            <person name="Fan D."/>
            <person name="Zhang W."/>
            <person name="Liu G."/>
            <person name="Zhang L."/>
            <person name="Zhao L."/>
            <person name="Fang X."/>
            <person name="Chen L."/>
            <person name="Dong Y."/>
            <person name="Chen Y."/>
            <person name="Ding Y."/>
            <person name="Zhao R."/>
            <person name="Feng M."/>
            <person name="Zhu Y."/>
            <person name="Feng Y."/>
            <person name="Jiang X."/>
            <person name="Zhu D."/>
            <person name="Xiang H."/>
            <person name="Feng X."/>
            <person name="Li S."/>
            <person name="Wang J."/>
            <person name="Zhang G."/>
            <person name="Kronforst M.R."/>
            <person name="Wang W."/>
        </authorList>
    </citation>
    <scope>NUCLEOTIDE SEQUENCE [LARGE SCALE GENOMIC DNA]</scope>
    <source>
        <strain evidence="2">Ya'a_city_454_Px</strain>
        <tissue evidence="2">Whole body</tissue>
    </source>
</reference>
<evidence type="ECO:0000256" key="1">
    <source>
        <dbReference type="SAM" id="SignalP"/>
    </source>
</evidence>
<dbReference type="EMBL" id="KQ459582">
    <property type="protein sequence ID" value="KPI98727.1"/>
    <property type="molecule type" value="Genomic_DNA"/>
</dbReference>
<protein>
    <submittedName>
        <fullName evidence="2">Uncharacterized protein</fullName>
    </submittedName>
</protein>
<dbReference type="STRING" id="66420.A0A194PZG9"/>
<accession>A0A194PZG9</accession>
<keyword evidence="1" id="KW-0732">Signal</keyword>
<feature type="chain" id="PRO_5008263899" evidence="1">
    <location>
        <begin position="22"/>
        <end position="87"/>
    </location>
</feature>
<dbReference type="AlphaFoldDB" id="A0A194PZG9"/>
<gene>
    <name evidence="2" type="ORF">RR46_10045</name>
</gene>
<dbReference type="Proteomes" id="UP000053268">
    <property type="component" value="Unassembled WGS sequence"/>
</dbReference>
<keyword evidence="3" id="KW-1185">Reference proteome</keyword>
<evidence type="ECO:0000313" key="2">
    <source>
        <dbReference type="EMBL" id="KPI98727.1"/>
    </source>
</evidence>
<evidence type="ECO:0000313" key="3">
    <source>
        <dbReference type="Proteomes" id="UP000053268"/>
    </source>
</evidence>
<feature type="signal peptide" evidence="1">
    <location>
        <begin position="1"/>
        <end position="21"/>
    </location>
</feature>